<dbReference type="Proteomes" id="UP000248856">
    <property type="component" value="Unassembled WGS sequence"/>
</dbReference>
<evidence type="ECO:0000313" key="5">
    <source>
        <dbReference type="EMBL" id="RAR77682.1"/>
    </source>
</evidence>
<organism evidence="5 6">
    <name type="scientific">Paracidovorax anthurii</name>
    <dbReference type="NCBI Taxonomy" id="78229"/>
    <lineage>
        <taxon>Bacteria</taxon>
        <taxon>Pseudomonadati</taxon>
        <taxon>Pseudomonadota</taxon>
        <taxon>Betaproteobacteria</taxon>
        <taxon>Burkholderiales</taxon>
        <taxon>Comamonadaceae</taxon>
        <taxon>Paracidovorax</taxon>
    </lineage>
</organism>
<name>A0A328YZK9_9BURK</name>
<dbReference type="InterPro" id="IPR028081">
    <property type="entry name" value="Leu-bd"/>
</dbReference>
<feature type="signal peptide" evidence="3">
    <location>
        <begin position="1"/>
        <end position="27"/>
    </location>
</feature>
<dbReference type="OrthoDB" id="9777352at2"/>
<evidence type="ECO:0000313" key="6">
    <source>
        <dbReference type="Proteomes" id="UP000248856"/>
    </source>
</evidence>
<accession>A0A328YZK9</accession>
<dbReference type="Pfam" id="PF13458">
    <property type="entry name" value="Peripla_BP_6"/>
    <property type="match status" value="1"/>
</dbReference>
<dbReference type="AlphaFoldDB" id="A0A328YZK9"/>
<evidence type="ECO:0000256" key="2">
    <source>
        <dbReference type="ARBA" id="ARBA00022729"/>
    </source>
</evidence>
<sequence>MQRRAFTARLGASLALPWMGLSARAAAPVTIGMVAPLTSGTAAEVGKQVALGVETYFADAQRTQALGADVRVVFEDDDFKPEKTVAGARKLLAAKPAALISFATSNTQALIEAKIPEEHGLPVFPTRSGSQVIREPVNPYVFHVRAGYSTEIAKIVAQMAGAIGITKFAALYQDDAYGKTGLAALQAALEQRKLKLVASAPYDRTTSDVQPALGTLRGVDAQVIVMVAGHKAASAFVQAYKGAGGHAQLVGISDLDPVKLVQEAGVERARGVGLTQVFPALSSQSIPVVREFHQLMLAAKKPDSVTSLATFEGFLVAKAIGQGIRLAAAGRSAAVDGRALADALNRTPRIDLGGYDLSFQGGRREGSLFTEIAIIDGSGRARRRARGMGLLLKT</sequence>
<feature type="chain" id="PRO_5016357107" evidence="3">
    <location>
        <begin position="28"/>
        <end position="394"/>
    </location>
</feature>
<dbReference type="RefSeq" id="WP_111879194.1">
    <property type="nucleotide sequence ID" value="NZ_CBCSGC010000081.1"/>
</dbReference>
<comment type="caution">
    <text evidence="5">The sequence shown here is derived from an EMBL/GenBank/DDBJ whole genome shotgun (WGS) entry which is preliminary data.</text>
</comment>
<dbReference type="Gene3D" id="3.40.50.2300">
    <property type="match status" value="2"/>
</dbReference>
<evidence type="ECO:0000256" key="1">
    <source>
        <dbReference type="ARBA" id="ARBA00010062"/>
    </source>
</evidence>
<dbReference type="PANTHER" id="PTHR47235">
    <property type="entry name" value="BLR6548 PROTEIN"/>
    <property type="match status" value="1"/>
</dbReference>
<dbReference type="EMBL" id="QLTA01000035">
    <property type="protein sequence ID" value="RAR77682.1"/>
    <property type="molecule type" value="Genomic_DNA"/>
</dbReference>
<comment type="similarity">
    <text evidence="1">Belongs to the leucine-binding protein family.</text>
</comment>
<dbReference type="SUPFAM" id="SSF53822">
    <property type="entry name" value="Periplasmic binding protein-like I"/>
    <property type="match status" value="1"/>
</dbReference>
<protein>
    <submittedName>
        <fullName evidence="5">ABC-type branched-subunit amino acid transport system substrate-binding protein</fullName>
    </submittedName>
</protein>
<keyword evidence="6" id="KW-1185">Reference proteome</keyword>
<dbReference type="CDD" id="cd06326">
    <property type="entry name" value="PBP1_ABC_ligand_binding-like"/>
    <property type="match status" value="1"/>
</dbReference>
<reference evidence="5 6" key="1">
    <citation type="submission" date="2018-06" db="EMBL/GenBank/DDBJ databases">
        <title>Genomic Encyclopedia of Archaeal and Bacterial Type Strains, Phase II (KMG-II): from individual species to whole genera.</title>
        <authorList>
            <person name="Goeker M."/>
        </authorList>
    </citation>
    <scope>NUCLEOTIDE SEQUENCE [LARGE SCALE GENOMIC DNA]</scope>
    <source>
        <strain evidence="5 6">CFPB 3232</strain>
    </source>
</reference>
<dbReference type="PANTHER" id="PTHR47235:SF1">
    <property type="entry name" value="BLR6548 PROTEIN"/>
    <property type="match status" value="1"/>
</dbReference>
<feature type="domain" description="Leucine-binding protein" evidence="4">
    <location>
        <begin position="28"/>
        <end position="354"/>
    </location>
</feature>
<proteinExistence type="inferred from homology"/>
<evidence type="ECO:0000256" key="3">
    <source>
        <dbReference type="SAM" id="SignalP"/>
    </source>
</evidence>
<gene>
    <name evidence="5" type="ORF">AX018_103520</name>
</gene>
<keyword evidence="2 3" id="KW-0732">Signal</keyword>
<evidence type="ECO:0000259" key="4">
    <source>
        <dbReference type="Pfam" id="PF13458"/>
    </source>
</evidence>
<dbReference type="InterPro" id="IPR028082">
    <property type="entry name" value="Peripla_BP_I"/>
</dbReference>